<dbReference type="EMBL" id="LILD01000001">
    <property type="protein sequence ID" value="KOO38676.1"/>
    <property type="molecule type" value="Genomic_DNA"/>
</dbReference>
<dbReference type="PROSITE" id="PS51779">
    <property type="entry name" value="POTRA"/>
    <property type="match status" value="1"/>
</dbReference>
<accession>A0A4Y7WVN7</accession>
<proteinExistence type="inferred from homology"/>
<dbReference type="InterPro" id="IPR026580">
    <property type="entry name" value="DivIB"/>
</dbReference>
<keyword evidence="6 8" id="KW-0472">Membrane</keyword>
<evidence type="ECO:0000256" key="3">
    <source>
        <dbReference type="ARBA" id="ARBA00022618"/>
    </source>
</evidence>
<gene>
    <name evidence="8" type="primary">divIB</name>
    <name evidence="10" type="ORF">AMD02_07230</name>
</gene>
<keyword evidence="3 8" id="KW-0132">Cell division</keyword>
<keyword evidence="7 8" id="KW-0131">Cell cycle</keyword>
<name>A0A0M0KIJ8_ALKHA</name>
<dbReference type="InterPro" id="IPR050487">
    <property type="entry name" value="FtsQ_DivIB"/>
</dbReference>
<evidence type="ECO:0000256" key="6">
    <source>
        <dbReference type="ARBA" id="ARBA00023136"/>
    </source>
</evidence>
<evidence type="ECO:0000313" key="10">
    <source>
        <dbReference type="EMBL" id="KOO38676.1"/>
    </source>
</evidence>
<keyword evidence="2 8" id="KW-1003">Cell membrane</keyword>
<comment type="subcellular location">
    <subcellularLocation>
        <location evidence="8">Cell membrane</location>
        <topology evidence="8">Single-pass type II membrane protein</topology>
    </subcellularLocation>
    <subcellularLocation>
        <location evidence="1">Membrane</location>
    </subcellularLocation>
    <text evidence="8">Localizes to the division septum.</text>
</comment>
<evidence type="ECO:0000256" key="1">
    <source>
        <dbReference type="ARBA" id="ARBA00004370"/>
    </source>
</evidence>
<dbReference type="Pfam" id="PF08478">
    <property type="entry name" value="POTRA_1"/>
    <property type="match status" value="1"/>
</dbReference>
<sequence>MGDEKVVTIHERIPSLKEQRKQRANRRLIFFLSFFFLLLLLVIYFQSPLSHIRSIKVEGNQFVDDDAIIEASKLSNETSIWSISDEQLKANVESLEEVEAIEWHRVLPNTVVLEVKEYERVAYLFQEDQYFPILESGSFLSELPKYKVPADAPILVNWDQLSLVKELAAELNEMPDRVVQRISEIYHTPNDGDPLRITLYMNDGLIVQSTIRQFAEYMAPYPVVVKELDPDAEGILHMRMSPYFESFNIPEEEEDQEVEVES</sequence>
<evidence type="ECO:0000256" key="5">
    <source>
        <dbReference type="ARBA" id="ARBA00022989"/>
    </source>
</evidence>
<comment type="similarity">
    <text evidence="8">Belongs to the FtsQ/DivIB family. DivIB subfamily.</text>
</comment>
<dbReference type="GO" id="GO:0005886">
    <property type="term" value="C:plasma membrane"/>
    <property type="evidence" value="ECO:0007669"/>
    <property type="project" value="UniProtKB-SubCell"/>
</dbReference>
<evidence type="ECO:0000259" key="9">
    <source>
        <dbReference type="PROSITE" id="PS51779"/>
    </source>
</evidence>
<feature type="domain" description="POTRA" evidence="9">
    <location>
        <begin position="50"/>
        <end position="118"/>
    </location>
</feature>
<dbReference type="InterPro" id="IPR034746">
    <property type="entry name" value="POTRA"/>
</dbReference>
<organism evidence="10">
    <name type="scientific">Halalkalibacterium halodurans</name>
    <name type="common">Bacillus halodurans</name>
    <dbReference type="NCBI Taxonomy" id="86665"/>
    <lineage>
        <taxon>Bacteria</taxon>
        <taxon>Bacillati</taxon>
        <taxon>Bacillota</taxon>
        <taxon>Bacilli</taxon>
        <taxon>Bacillales</taxon>
        <taxon>Bacillaceae</taxon>
        <taxon>Halalkalibacterium (ex Joshi et al. 2022)</taxon>
    </lineage>
</organism>
<evidence type="ECO:0000256" key="2">
    <source>
        <dbReference type="ARBA" id="ARBA00022475"/>
    </source>
</evidence>
<evidence type="ECO:0000256" key="4">
    <source>
        <dbReference type="ARBA" id="ARBA00022692"/>
    </source>
</evidence>
<dbReference type="GO" id="GO:0043093">
    <property type="term" value="P:FtsZ-dependent cytokinesis"/>
    <property type="evidence" value="ECO:0007669"/>
    <property type="project" value="UniProtKB-UniRule"/>
</dbReference>
<comment type="caution">
    <text evidence="10">The sequence shown here is derived from an EMBL/GenBank/DDBJ whole genome shotgun (WGS) entry which is preliminary data.</text>
</comment>
<keyword evidence="5 8" id="KW-1133">Transmembrane helix</keyword>
<evidence type="ECO:0000256" key="7">
    <source>
        <dbReference type="ARBA" id="ARBA00023306"/>
    </source>
</evidence>
<reference evidence="10" key="1">
    <citation type="submission" date="2015-08" db="EMBL/GenBank/DDBJ databases">
        <title>Complete DNA Sequence of Pseudomonas syringae pv. actinidiae, the Causal Agent of Kiwifruit Canker Disease.</title>
        <authorList>
            <person name="Rikkerink E.H.A."/>
            <person name="Fineran P.C."/>
        </authorList>
    </citation>
    <scope>NUCLEOTIDE SEQUENCE</scope>
    <source>
        <strain evidence="10">DSM 13666</strain>
    </source>
</reference>
<dbReference type="AlphaFoldDB" id="A0A0M0KIJ8"/>
<dbReference type="PATRIC" id="fig|136160.3.peg.1762"/>
<accession>A0A0M0KIJ8</accession>
<comment type="function">
    <text evidence="8">Cell division protein that may be involved in stabilizing or promoting the assembly of the division complex.</text>
</comment>
<dbReference type="PANTHER" id="PTHR37820">
    <property type="entry name" value="CELL DIVISION PROTEIN DIVIB"/>
    <property type="match status" value="1"/>
</dbReference>
<protein>
    <recommendedName>
        <fullName evidence="8">Cell division protein DivIB</fullName>
    </recommendedName>
</protein>
<dbReference type="RefSeq" id="WP_053430907.1">
    <property type="nucleotide sequence ID" value="NZ_CP040441.1"/>
</dbReference>
<keyword evidence="4 8" id="KW-0812">Transmembrane</keyword>
<dbReference type="Gene3D" id="3.40.50.10960">
    <property type="match status" value="1"/>
</dbReference>
<dbReference type="HAMAP" id="MF_00912">
    <property type="entry name" value="DivIB"/>
    <property type="match status" value="1"/>
</dbReference>
<dbReference type="GeneID" id="87598076"/>
<dbReference type="PANTHER" id="PTHR37820:SF1">
    <property type="entry name" value="CELL DIVISION PROTEIN FTSQ"/>
    <property type="match status" value="1"/>
</dbReference>
<dbReference type="GO" id="GO:0032153">
    <property type="term" value="C:cell division site"/>
    <property type="evidence" value="ECO:0007669"/>
    <property type="project" value="UniProtKB-UniRule"/>
</dbReference>
<evidence type="ECO:0000256" key="8">
    <source>
        <dbReference type="HAMAP-Rule" id="MF_00912"/>
    </source>
</evidence>
<dbReference type="Gene3D" id="3.10.20.310">
    <property type="entry name" value="membrane protein fhac"/>
    <property type="match status" value="1"/>
</dbReference>
<dbReference type="InterPro" id="IPR013685">
    <property type="entry name" value="POTRA_FtsQ_type"/>
</dbReference>